<evidence type="ECO:0000256" key="7">
    <source>
        <dbReference type="SAM" id="Phobius"/>
    </source>
</evidence>
<dbReference type="InterPro" id="IPR032808">
    <property type="entry name" value="DoxX"/>
</dbReference>
<feature type="transmembrane region" description="Helical" evidence="7">
    <location>
        <begin position="21"/>
        <end position="39"/>
    </location>
</feature>
<feature type="transmembrane region" description="Helical" evidence="7">
    <location>
        <begin position="111"/>
        <end position="131"/>
    </location>
</feature>
<keyword evidence="4 7" id="KW-0812">Transmembrane</keyword>
<dbReference type="Proteomes" id="UP000245618">
    <property type="component" value="Unassembled WGS sequence"/>
</dbReference>
<accession>A0A2U1JQW4</accession>
<evidence type="ECO:0000256" key="4">
    <source>
        <dbReference type="ARBA" id="ARBA00022692"/>
    </source>
</evidence>
<keyword evidence="5 7" id="KW-1133">Transmembrane helix</keyword>
<proteinExistence type="inferred from homology"/>
<sequence length="143" mass="16319">MNSVKTLNKWANAHTYLTIDLIRMALGVFLFVKGITFITNIQYLEDLISSIDNYEKGMYGWFIIHYVASAHFLGGIMIFFGLLTRWAIIAQLPILLGAIVINFMGEMHSENLLQAIIVFGFCAFFTFYGSGKNSADYFFKMEK</sequence>
<evidence type="ECO:0000313" key="9">
    <source>
        <dbReference type="Proteomes" id="UP000245618"/>
    </source>
</evidence>
<organism evidence="8 9">
    <name type="scientific">Flavobacterium laiguense</name>
    <dbReference type="NCBI Taxonomy" id="2169409"/>
    <lineage>
        <taxon>Bacteria</taxon>
        <taxon>Pseudomonadati</taxon>
        <taxon>Bacteroidota</taxon>
        <taxon>Flavobacteriia</taxon>
        <taxon>Flavobacteriales</taxon>
        <taxon>Flavobacteriaceae</taxon>
        <taxon>Flavobacterium</taxon>
    </lineage>
</organism>
<name>A0A2U1JQW4_9FLAO</name>
<feature type="transmembrane region" description="Helical" evidence="7">
    <location>
        <begin position="86"/>
        <end position="105"/>
    </location>
</feature>
<keyword evidence="3" id="KW-1003">Cell membrane</keyword>
<dbReference type="InterPro" id="IPR051907">
    <property type="entry name" value="DoxX-like_oxidoreductase"/>
</dbReference>
<dbReference type="OrthoDB" id="680764at2"/>
<comment type="subcellular location">
    <subcellularLocation>
        <location evidence="1">Cell membrane</location>
        <topology evidence="1">Multi-pass membrane protein</topology>
    </subcellularLocation>
</comment>
<dbReference type="PANTHER" id="PTHR33452:SF1">
    <property type="entry name" value="INNER MEMBRANE PROTEIN YPHA-RELATED"/>
    <property type="match status" value="1"/>
</dbReference>
<dbReference type="Pfam" id="PF07681">
    <property type="entry name" value="DoxX"/>
    <property type="match status" value="1"/>
</dbReference>
<reference evidence="8 9" key="1">
    <citation type="submission" date="2018-04" db="EMBL/GenBank/DDBJ databases">
        <title>Flavobacterium sp. nov., isolated from glacier ice.</title>
        <authorList>
            <person name="Liu Q."/>
            <person name="Xin Y.-H."/>
        </authorList>
    </citation>
    <scope>NUCLEOTIDE SEQUENCE [LARGE SCALE GENOMIC DNA]</scope>
    <source>
        <strain evidence="8 9">LB2P30</strain>
    </source>
</reference>
<evidence type="ECO:0000256" key="3">
    <source>
        <dbReference type="ARBA" id="ARBA00022475"/>
    </source>
</evidence>
<dbReference type="RefSeq" id="WP_116764312.1">
    <property type="nucleotide sequence ID" value="NZ_QCZH01000021.1"/>
</dbReference>
<feature type="transmembrane region" description="Helical" evidence="7">
    <location>
        <begin position="59"/>
        <end position="79"/>
    </location>
</feature>
<dbReference type="PANTHER" id="PTHR33452">
    <property type="entry name" value="OXIDOREDUCTASE CATD-RELATED"/>
    <property type="match status" value="1"/>
</dbReference>
<gene>
    <name evidence="8" type="ORF">DB891_14560</name>
</gene>
<evidence type="ECO:0000313" key="8">
    <source>
        <dbReference type="EMBL" id="PWA07570.1"/>
    </source>
</evidence>
<keyword evidence="9" id="KW-1185">Reference proteome</keyword>
<comment type="caution">
    <text evidence="8">The sequence shown here is derived from an EMBL/GenBank/DDBJ whole genome shotgun (WGS) entry which is preliminary data.</text>
</comment>
<evidence type="ECO:0000256" key="5">
    <source>
        <dbReference type="ARBA" id="ARBA00022989"/>
    </source>
</evidence>
<keyword evidence="6 7" id="KW-0472">Membrane</keyword>
<dbReference type="GO" id="GO:0005886">
    <property type="term" value="C:plasma membrane"/>
    <property type="evidence" value="ECO:0007669"/>
    <property type="project" value="UniProtKB-SubCell"/>
</dbReference>
<evidence type="ECO:0000256" key="1">
    <source>
        <dbReference type="ARBA" id="ARBA00004651"/>
    </source>
</evidence>
<dbReference type="AlphaFoldDB" id="A0A2U1JQW4"/>
<evidence type="ECO:0000256" key="6">
    <source>
        <dbReference type="ARBA" id="ARBA00023136"/>
    </source>
</evidence>
<comment type="similarity">
    <text evidence="2">Belongs to the DoxX family.</text>
</comment>
<dbReference type="EMBL" id="QCZH01000021">
    <property type="protein sequence ID" value="PWA07570.1"/>
    <property type="molecule type" value="Genomic_DNA"/>
</dbReference>
<evidence type="ECO:0000256" key="2">
    <source>
        <dbReference type="ARBA" id="ARBA00006679"/>
    </source>
</evidence>
<protein>
    <submittedName>
        <fullName evidence="8">DoxX family membrane protein</fullName>
    </submittedName>
</protein>